<reference evidence="1 2" key="1">
    <citation type="submission" date="2024-09" db="EMBL/GenBank/DDBJ databases">
        <title>Chromosome-scale assembly of Riccia fluitans.</title>
        <authorList>
            <person name="Paukszto L."/>
            <person name="Sawicki J."/>
            <person name="Karawczyk K."/>
            <person name="Piernik-Szablinska J."/>
            <person name="Szczecinska M."/>
            <person name="Mazdziarz M."/>
        </authorList>
    </citation>
    <scope>NUCLEOTIDE SEQUENCE [LARGE SCALE GENOMIC DNA]</scope>
    <source>
        <strain evidence="1">Rf_01</strain>
        <tissue evidence="1">Aerial parts of the thallus</tissue>
    </source>
</reference>
<evidence type="ECO:0000313" key="1">
    <source>
        <dbReference type="EMBL" id="KAL2642529.1"/>
    </source>
</evidence>
<evidence type="ECO:0000313" key="2">
    <source>
        <dbReference type="Proteomes" id="UP001605036"/>
    </source>
</evidence>
<keyword evidence="2" id="KW-1185">Reference proteome</keyword>
<organism evidence="1 2">
    <name type="scientific">Riccia fluitans</name>
    <dbReference type="NCBI Taxonomy" id="41844"/>
    <lineage>
        <taxon>Eukaryota</taxon>
        <taxon>Viridiplantae</taxon>
        <taxon>Streptophyta</taxon>
        <taxon>Embryophyta</taxon>
        <taxon>Marchantiophyta</taxon>
        <taxon>Marchantiopsida</taxon>
        <taxon>Marchantiidae</taxon>
        <taxon>Marchantiales</taxon>
        <taxon>Ricciaceae</taxon>
        <taxon>Riccia</taxon>
    </lineage>
</organism>
<accession>A0ABD1Z6L6</accession>
<dbReference type="InterPro" id="IPR036249">
    <property type="entry name" value="Thioredoxin-like_sf"/>
</dbReference>
<comment type="caution">
    <text evidence="1">The sequence shown here is derived from an EMBL/GenBank/DDBJ whole genome shotgun (WGS) entry which is preliminary data.</text>
</comment>
<dbReference type="SUPFAM" id="SSF52833">
    <property type="entry name" value="Thioredoxin-like"/>
    <property type="match status" value="1"/>
</dbReference>
<dbReference type="Proteomes" id="UP001605036">
    <property type="component" value="Unassembled WGS sequence"/>
</dbReference>
<gene>
    <name evidence="1" type="ORF">R1flu_010116</name>
</gene>
<sequence>MDRHVSRIRQMSSGDNWEKHLVRRGVKLYGTRWCTMCRKQKALLSEVCSSSKRFYVDCDALRNVLECSAVKKIPSWRVAGKWFIGEQTESSLEHCLQSTVQGLQRWDVAEFTRRHRRRGKWAKEAFADLVKRSILKARATTSAEASPPLVVHCPGAAGHVSESEKGWNHTGSFMAGSSARDLIIFVLAAATISQEKLYKFLQAVTSSSKPLNLSGSFLSQSSTRMASHKQTEQKVAFTDRELGTSTLMECKNECRPGLDLHKGWNYFVGTFSGIGGKPRVTAGQQRIEKVGREENWNEVHRWDAAMGEGEETLRMLLEARVTVASSWIQMFRHLTKIASSNHSDAQHACYDFCYGC</sequence>
<dbReference type="EMBL" id="JBHFFA010000002">
    <property type="protein sequence ID" value="KAL2642529.1"/>
    <property type="molecule type" value="Genomic_DNA"/>
</dbReference>
<dbReference type="AlphaFoldDB" id="A0ABD1Z6L6"/>
<dbReference type="Gene3D" id="3.40.30.10">
    <property type="entry name" value="Glutaredoxin"/>
    <property type="match status" value="1"/>
</dbReference>
<protein>
    <submittedName>
        <fullName evidence="1">Uncharacterized protein</fullName>
    </submittedName>
</protein>
<name>A0ABD1Z6L6_9MARC</name>
<proteinExistence type="predicted"/>